<dbReference type="Gene3D" id="1.20.58.1000">
    <property type="entry name" value="Metal-sensitive repressor, helix protomer"/>
    <property type="match status" value="1"/>
</dbReference>
<reference evidence="3" key="1">
    <citation type="submission" date="2021-02" db="EMBL/GenBank/DDBJ databases">
        <title>Sulfurospirillum tamanensis sp. nov.</title>
        <authorList>
            <person name="Merkel A.Y."/>
        </authorList>
    </citation>
    <scope>NUCLEOTIDE SEQUENCE [LARGE SCALE GENOMIC DNA]</scope>
    <source>
        <strain evidence="3">T05b</strain>
    </source>
</reference>
<reference evidence="2 3" key="3">
    <citation type="submission" date="2021-02" db="EMBL/GenBank/DDBJ databases">
        <authorList>
            <person name="Merkel A.Y."/>
        </authorList>
    </citation>
    <scope>NUCLEOTIDE SEQUENCE [LARGE SCALE GENOMIC DNA]</scope>
    <source>
        <strain evidence="2 3">T05b</strain>
    </source>
</reference>
<organism evidence="2 3">
    <name type="scientific">Sulfurospirillum tamanense</name>
    <dbReference type="NCBI Taxonomy" id="2813362"/>
    <lineage>
        <taxon>Bacteria</taxon>
        <taxon>Pseudomonadati</taxon>
        <taxon>Campylobacterota</taxon>
        <taxon>Epsilonproteobacteria</taxon>
        <taxon>Campylobacterales</taxon>
        <taxon>Sulfurospirillaceae</taxon>
        <taxon>Sulfurospirillum</taxon>
    </lineage>
</organism>
<name>A0ABS2WRS3_9BACT</name>
<accession>A0ABS2WRS3</accession>
<gene>
    <name evidence="2" type="ORF">JWV37_06260</name>
</gene>
<dbReference type="RefSeq" id="WP_205458928.1">
    <property type="nucleotide sequence ID" value="NZ_JAFHKK010000011.1"/>
</dbReference>
<evidence type="ECO:0000313" key="2">
    <source>
        <dbReference type="EMBL" id="MBN2964376.1"/>
    </source>
</evidence>
<sequence length="90" mass="10131">MSHTIADKEKLLVRVRKIKGQLGAIEKALEGEKECFKVLQQISATRGAMNALMNQVIEGHIKEHLGNHVSPAQRDEEIIKLITLLKTYVK</sequence>
<proteinExistence type="inferred from homology"/>
<dbReference type="PANTHER" id="PTHR33677:SF5">
    <property type="entry name" value="TRANSCRIPTIONAL REPRESSOR FRMR"/>
    <property type="match status" value="1"/>
</dbReference>
<dbReference type="Proteomes" id="UP000703590">
    <property type="component" value="Unassembled WGS sequence"/>
</dbReference>
<dbReference type="InterPro" id="IPR038390">
    <property type="entry name" value="Metal_Tscrpt_repr_sf"/>
</dbReference>
<evidence type="ECO:0000256" key="1">
    <source>
        <dbReference type="ARBA" id="ARBA00005260"/>
    </source>
</evidence>
<protein>
    <submittedName>
        <fullName evidence="2">Metal/formaldehyde-sensitive transcriptional repressor</fullName>
    </submittedName>
</protein>
<dbReference type="InterPro" id="IPR003735">
    <property type="entry name" value="Metal_Tscrpt_repr"/>
</dbReference>
<reference evidence="2 3" key="2">
    <citation type="submission" date="2021-02" db="EMBL/GenBank/DDBJ databases">
        <title>Sulfurospirillum tamanensis sp. nov.</title>
        <authorList>
            <person name="Frolova A."/>
            <person name="Merkel A."/>
            <person name="Slobodkin A."/>
        </authorList>
    </citation>
    <scope>NUCLEOTIDE SEQUENCE [LARGE SCALE GENOMIC DNA]</scope>
    <source>
        <strain evidence="2 3">T05b</strain>
    </source>
</reference>
<comment type="similarity">
    <text evidence="1">Belongs to the FrmR/RcnR family.</text>
</comment>
<comment type="caution">
    <text evidence="2">The sequence shown here is derived from an EMBL/GenBank/DDBJ whole genome shotgun (WGS) entry which is preliminary data.</text>
</comment>
<dbReference type="Pfam" id="PF02583">
    <property type="entry name" value="Trns_repr_metal"/>
    <property type="match status" value="1"/>
</dbReference>
<keyword evidence="3" id="KW-1185">Reference proteome</keyword>
<dbReference type="CDD" id="cd10153">
    <property type="entry name" value="RcnR-FrmR-like_DUF156"/>
    <property type="match status" value="1"/>
</dbReference>
<dbReference type="EMBL" id="JAFHKK010000011">
    <property type="protein sequence ID" value="MBN2964376.1"/>
    <property type="molecule type" value="Genomic_DNA"/>
</dbReference>
<dbReference type="PANTHER" id="PTHR33677">
    <property type="entry name" value="TRANSCRIPTIONAL REPRESSOR FRMR-RELATED"/>
    <property type="match status" value="1"/>
</dbReference>
<evidence type="ECO:0000313" key="3">
    <source>
        <dbReference type="Proteomes" id="UP000703590"/>
    </source>
</evidence>